<dbReference type="SUPFAM" id="SSF88659">
    <property type="entry name" value="Sigma3 and sigma4 domains of RNA polymerase sigma factors"/>
    <property type="match status" value="1"/>
</dbReference>
<dbReference type="InterPro" id="IPR039425">
    <property type="entry name" value="RNA_pol_sigma-70-like"/>
</dbReference>
<evidence type="ECO:0000256" key="4">
    <source>
        <dbReference type="ARBA" id="ARBA00023125"/>
    </source>
</evidence>
<dbReference type="InterPro" id="IPR013325">
    <property type="entry name" value="RNA_pol_sigma_r2"/>
</dbReference>
<dbReference type="InterPro" id="IPR007627">
    <property type="entry name" value="RNA_pol_sigma70_r2"/>
</dbReference>
<dbReference type="Proteomes" id="UP000028181">
    <property type="component" value="Chromosome I"/>
</dbReference>
<name>A0A068SK69_NEOGA</name>
<dbReference type="Pfam" id="PF04542">
    <property type="entry name" value="Sigma70_r2"/>
    <property type="match status" value="1"/>
</dbReference>
<evidence type="ECO:0000313" key="8">
    <source>
        <dbReference type="EMBL" id="CDN46438.1"/>
    </source>
</evidence>
<dbReference type="Pfam" id="PF08281">
    <property type="entry name" value="Sigma70_r4_2"/>
    <property type="match status" value="1"/>
</dbReference>
<protein>
    <submittedName>
        <fullName evidence="8">RNA polymerase</fullName>
    </submittedName>
</protein>
<feature type="domain" description="RNA polymerase sigma factor 70 region 4 type 2" evidence="7">
    <location>
        <begin position="122"/>
        <end position="174"/>
    </location>
</feature>
<gene>
    <name evidence="8" type="ORF">RG540_CH02440</name>
</gene>
<dbReference type="InterPro" id="IPR013324">
    <property type="entry name" value="RNA_pol_sigma_r3/r4-like"/>
</dbReference>
<dbReference type="NCBIfam" id="TIGR02937">
    <property type="entry name" value="sigma70-ECF"/>
    <property type="match status" value="1"/>
</dbReference>
<evidence type="ECO:0000256" key="1">
    <source>
        <dbReference type="ARBA" id="ARBA00010641"/>
    </source>
</evidence>
<dbReference type="GO" id="GO:0006352">
    <property type="term" value="P:DNA-templated transcription initiation"/>
    <property type="evidence" value="ECO:0007669"/>
    <property type="project" value="InterPro"/>
</dbReference>
<dbReference type="SUPFAM" id="SSF88946">
    <property type="entry name" value="Sigma2 domain of RNA polymerase sigma factors"/>
    <property type="match status" value="1"/>
</dbReference>
<keyword evidence="5" id="KW-0804">Transcription</keyword>
<dbReference type="EMBL" id="HG938353">
    <property type="protein sequence ID" value="CDN46438.1"/>
    <property type="molecule type" value="Genomic_DNA"/>
</dbReference>
<accession>A0A068SK69</accession>
<reference evidence="9" key="1">
    <citation type="journal article" date="2014" name="BMC Genomics">
        <title>Genome sequencing of two Neorhizobium galegae strains reveals a noeT gene responsible for the unusual acetylation of the nodulation factors.</title>
        <authorList>
            <person name="Osterman J."/>
            <person name="Marsh J."/>
            <person name="Laine P.K."/>
            <person name="Zeng Z."/>
            <person name="Alatalo E."/>
            <person name="Sullivan J.T."/>
            <person name="Young J.P."/>
            <person name="Thomas-Oates J."/>
            <person name="Paulin L."/>
            <person name="Lindstrom K."/>
        </authorList>
    </citation>
    <scope>NUCLEOTIDE SEQUENCE [LARGE SCALE GENOMIC DNA]</scope>
    <source>
        <strain evidence="9">HAMBI 540</strain>
    </source>
</reference>
<dbReference type="eggNOG" id="COG1595">
    <property type="taxonomic scope" value="Bacteria"/>
</dbReference>
<dbReference type="PANTHER" id="PTHR43133:SF58">
    <property type="entry name" value="ECF RNA POLYMERASE SIGMA FACTOR SIGD"/>
    <property type="match status" value="1"/>
</dbReference>
<dbReference type="OrthoDB" id="7041663at2"/>
<sequence>MTSAHSEEALKAMMLLSLDGDEVAYRRLLNAVRVLLVGYYSRRMAAATKADMEDLVQETLLALHSRRETYDRERPFTAWFFSIARYKLIDHHRGRGGRMMAETELGEDFESDDHEEAISARMDVERLLESLPAKQRELIRQVKLEGQSVADTASRTGQSESAVKVGIHRGLKALAEKLRGGK</sequence>
<proteinExistence type="inferred from homology"/>
<dbReference type="Gene3D" id="1.10.1740.10">
    <property type="match status" value="1"/>
</dbReference>
<dbReference type="Gene3D" id="1.10.10.10">
    <property type="entry name" value="Winged helix-like DNA-binding domain superfamily/Winged helix DNA-binding domain"/>
    <property type="match status" value="1"/>
</dbReference>
<dbReference type="HOGENOM" id="CLU_047691_10_2_5"/>
<dbReference type="InterPro" id="IPR014284">
    <property type="entry name" value="RNA_pol_sigma-70_dom"/>
</dbReference>
<keyword evidence="4" id="KW-0238">DNA-binding</keyword>
<comment type="similarity">
    <text evidence="1">Belongs to the sigma-70 factor family. ECF subfamily.</text>
</comment>
<dbReference type="GO" id="GO:0016987">
    <property type="term" value="F:sigma factor activity"/>
    <property type="evidence" value="ECO:0007669"/>
    <property type="project" value="UniProtKB-KW"/>
</dbReference>
<evidence type="ECO:0000259" key="7">
    <source>
        <dbReference type="Pfam" id="PF08281"/>
    </source>
</evidence>
<keyword evidence="2" id="KW-0805">Transcription regulation</keyword>
<evidence type="ECO:0000256" key="2">
    <source>
        <dbReference type="ARBA" id="ARBA00023015"/>
    </source>
</evidence>
<dbReference type="GO" id="GO:0003677">
    <property type="term" value="F:DNA binding"/>
    <property type="evidence" value="ECO:0007669"/>
    <property type="project" value="UniProtKB-KW"/>
</dbReference>
<keyword evidence="3" id="KW-0731">Sigma factor</keyword>
<dbReference type="KEGG" id="ngg:RG540_CH02440"/>
<evidence type="ECO:0000313" key="9">
    <source>
        <dbReference type="Proteomes" id="UP000028181"/>
    </source>
</evidence>
<dbReference type="AlphaFoldDB" id="A0A068SK69"/>
<feature type="domain" description="RNA polymerase sigma-70 region 2" evidence="6">
    <location>
        <begin position="35"/>
        <end position="96"/>
    </location>
</feature>
<dbReference type="GeneID" id="24255958"/>
<evidence type="ECO:0000256" key="3">
    <source>
        <dbReference type="ARBA" id="ARBA00023082"/>
    </source>
</evidence>
<evidence type="ECO:0000256" key="5">
    <source>
        <dbReference type="ARBA" id="ARBA00023163"/>
    </source>
</evidence>
<dbReference type="NCBIfam" id="NF009191">
    <property type="entry name" value="PRK12539.1"/>
    <property type="match status" value="1"/>
</dbReference>
<organism evidence="8 9">
    <name type="scientific">Neorhizobium galegae bv. orientalis str. HAMBI 540</name>
    <dbReference type="NCBI Taxonomy" id="1028800"/>
    <lineage>
        <taxon>Bacteria</taxon>
        <taxon>Pseudomonadati</taxon>
        <taxon>Pseudomonadota</taxon>
        <taxon>Alphaproteobacteria</taxon>
        <taxon>Hyphomicrobiales</taxon>
        <taxon>Rhizobiaceae</taxon>
        <taxon>Rhizobium/Agrobacterium group</taxon>
        <taxon>Neorhizobium</taxon>
    </lineage>
</organism>
<keyword evidence="9" id="KW-1185">Reference proteome</keyword>
<dbReference type="InterPro" id="IPR013249">
    <property type="entry name" value="RNA_pol_sigma70_r4_t2"/>
</dbReference>
<evidence type="ECO:0000259" key="6">
    <source>
        <dbReference type="Pfam" id="PF04542"/>
    </source>
</evidence>
<dbReference type="PATRIC" id="fig|1028800.3.peg.248"/>
<dbReference type="PANTHER" id="PTHR43133">
    <property type="entry name" value="RNA POLYMERASE ECF-TYPE SIGMA FACTO"/>
    <property type="match status" value="1"/>
</dbReference>
<dbReference type="InterPro" id="IPR036388">
    <property type="entry name" value="WH-like_DNA-bd_sf"/>
</dbReference>
<dbReference type="RefSeq" id="WP_038583787.1">
    <property type="nucleotide sequence ID" value="NZ_HG938353.1"/>
</dbReference>